<dbReference type="KEGG" id="kqi:F1D05_18085"/>
<reference evidence="1 2" key="2">
    <citation type="journal article" date="2020" name="Microbiol. Resour. Announc.">
        <title>Antarctic desert soil bacteria exhibit high novel natural product potential, evaluated through long-read genome sequencing and comparative genomics.</title>
        <authorList>
            <person name="Benaud N."/>
            <person name="Edwards R.J."/>
            <person name="Amos T.G."/>
            <person name="D'Agostino P.M."/>
            <person name="Gutierrez-Chavez C."/>
            <person name="Montgomery K."/>
            <person name="Nicetic I."/>
            <person name="Ferrari B.C."/>
        </authorList>
    </citation>
    <scope>NUCLEOTIDE SEQUENCE [LARGE SCALE GENOMIC DNA]</scope>
    <source>
        <strain evidence="1 2">SPB151</strain>
    </source>
</reference>
<dbReference type="Proteomes" id="UP000515563">
    <property type="component" value="Chromosome"/>
</dbReference>
<evidence type="ECO:0000313" key="2">
    <source>
        <dbReference type="Proteomes" id="UP000515563"/>
    </source>
</evidence>
<dbReference type="AlphaFoldDB" id="A0A7G6X9S6"/>
<organism evidence="1 2">
    <name type="scientific">Kribbella qitaiheensis</name>
    <dbReference type="NCBI Taxonomy" id="1544730"/>
    <lineage>
        <taxon>Bacteria</taxon>
        <taxon>Bacillati</taxon>
        <taxon>Actinomycetota</taxon>
        <taxon>Actinomycetes</taxon>
        <taxon>Propionibacteriales</taxon>
        <taxon>Kribbellaceae</taxon>
        <taxon>Kribbella</taxon>
    </lineage>
</organism>
<accession>A0A7G6X9S6</accession>
<name>A0A7G6X9S6_9ACTN</name>
<keyword evidence="2" id="KW-1185">Reference proteome</keyword>
<evidence type="ECO:0000313" key="1">
    <source>
        <dbReference type="EMBL" id="QNE22991.1"/>
    </source>
</evidence>
<protein>
    <submittedName>
        <fullName evidence="1">Uncharacterized protein</fullName>
    </submittedName>
</protein>
<sequence length="683" mass="74893">MIQDWFTVPAVPDETLRTIYGQRTPDPRVEFVALTVEYYVRAQAVRSLTRTRVLDAMRGRITADNVWDLVRLLARLGLAEEFFALAALEVDRDSAFRGFLVGLDPVLMDAIRHYSFWNTVNPKLFFEGFVVGVAESYATVVVDLVKLMQLIGRLQNEGFSTVYLLATKPDAGLHRLDEQVAVVKQVFSALLDEVDPAALPAKLVKVWRDWNREFEHDLENFDWFAAGKRLGRIGGDLFQLLVGLAELMALLKVAVKAAIRYAPLLFGVLRGAAAQVAQLTRQLVQVLVAIGKAVVEAAPRVGMDFLRTLFPPELLRSLIREGRAFLAQGEFTLSVVFQSAHAEAFAGAGAGTGYGVLVSQDAKPVFMAASSELVSSAGRQATRAELDEALDAILQQLDKAFAGYQKPAKLAGTAQAVSYATKAAQLAQRLTTRFNTLLQEVAYAAFVELRKAGRVKPWVLGQLIHERMAAEVAELIATASPGLKPFTEKTLRTTLQAVQASTPELKTALAGAGEALDKTVAQMLLAHKERDLLLKLIGFDAAGAADTERALATYLSKRFGWKTTTTVGDLKSDLLLLDPNARRVTNVDWTSSTKLEKFEQTWGTVADDLGAKFDGNWEAIADAYRKAAKSGPSAELVKALEELTTHAVRETVVRQAALQSVFGELFYVLSHEMTYKGLNSLFK</sequence>
<reference evidence="2" key="1">
    <citation type="submission" date="2019-09" db="EMBL/GenBank/DDBJ databases">
        <title>Antimicrobial potential of Antarctic Bacteria.</title>
        <authorList>
            <person name="Benaud N."/>
            <person name="Edwards R.J."/>
            <person name="Ferrari B.C."/>
        </authorList>
    </citation>
    <scope>NUCLEOTIDE SEQUENCE [LARGE SCALE GENOMIC DNA]</scope>
    <source>
        <strain evidence="2">SPB151</strain>
    </source>
</reference>
<proteinExistence type="predicted"/>
<gene>
    <name evidence="1" type="ORF">F1D05_18085</name>
</gene>
<dbReference type="EMBL" id="CP043661">
    <property type="protein sequence ID" value="QNE22991.1"/>
    <property type="molecule type" value="Genomic_DNA"/>
</dbReference>